<name>A0A2P2Q4J2_RHIMU</name>
<protein>
    <submittedName>
        <fullName evidence="1">Uncharacterized protein</fullName>
    </submittedName>
</protein>
<evidence type="ECO:0000313" key="1">
    <source>
        <dbReference type="EMBL" id="MBX61898.1"/>
    </source>
</evidence>
<dbReference type="EMBL" id="GGEC01081414">
    <property type="protein sequence ID" value="MBX61898.1"/>
    <property type="molecule type" value="Transcribed_RNA"/>
</dbReference>
<proteinExistence type="predicted"/>
<sequence length="82" mass="9647">MKDAKENELISSQANRFFLCQRVYLSGLLLHRNFITDKLHNVQHVLKHRPFSTAFTILKFYVYLFSNLNCITEYIPTKKAAP</sequence>
<organism evidence="1">
    <name type="scientific">Rhizophora mucronata</name>
    <name type="common">Asiatic mangrove</name>
    <dbReference type="NCBI Taxonomy" id="61149"/>
    <lineage>
        <taxon>Eukaryota</taxon>
        <taxon>Viridiplantae</taxon>
        <taxon>Streptophyta</taxon>
        <taxon>Embryophyta</taxon>
        <taxon>Tracheophyta</taxon>
        <taxon>Spermatophyta</taxon>
        <taxon>Magnoliopsida</taxon>
        <taxon>eudicotyledons</taxon>
        <taxon>Gunneridae</taxon>
        <taxon>Pentapetalae</taxon>
        <taxon>rosids</taxon>
        <taxon>fabids</taxon>
        <taxon>Malpighiales</taxon>
        <taxon>Rhizophoraceae</taxon>
        <taxon>Rhizophora</taxon>
    </lineage>
</organism>
<reference evidence="1" key="1">
    <citation type="submission" date="2018-02" db="EMBL/GenBank/DDBJ databases">
        <title>Rhizophora mucronata_Transcriptome.</title>
        <authorList>
            <person name="Meera S.P."/>
            <person name="Sreeshan A."/>
            <person name="Augustine A."/>
        </authorList>
    </citation>
    <scope>NUCLEOTIDE SEQUENCE</scope>
    <source>
        <tissue evidence="1">Leaf</tissue>
    </source>
</reference>
<accession>A0A2P2Q4J2</accession>
<dbReference type="AlphaFoldDB" id="A0A2P2Q4J2"/>